<comment type="caution">
    <text evidence="2">The sequence shown here is derived from an EMBL/GenBank/DDBJ whole genome shotgun (WGS) entry which is preliminary data.</text>
</comment>
<evidence type="ECO:0000256" key="1">
    <source>
        <dbReference type="SAM" id="MobiDB-lite"/>
    </source>
</evidence>
<dbReference type="AlphaFoldDB" id="A0A8S3D9B3"/>
<dbReference type="EMBL" id="CAJOBI010202198">
    <property type="protein sequence ID" value="CAF4994972.1"/>
    <property type="molecule type" value="Genomic_DNA"/>
</dbReference>
<accession>A0A8S3D9B3</accession>
<organism evidence="2 3">
    <name type="scientific">Rotaria magnacalcarata</name>
    <dbReference type="NCBI Taxonomy" id="392030"/>
    <lineage>
        <taxon>Eukaryota</taxon>
        <taxon>Metazoa</taxon>
        <taxon>Spiralia</taxon>
        <taxon>Gnathifera</taxon>
        <taxon>Rotifera</taxon>
        <taxon>Eurotatoria</taxon>
        <taxon>Bdelloidea</taxon>
        <taxon>Philodinida</taxon>
        <taxon>Philodinidae</taxon>
        <taxon>Rotaria</taxon>
    </lineage>
</organism>
<feature type="compositionally biased region" description="Polar residues" evidence="1">
    <location>
        <begin position="1"/>
        <end position="17"/>
    </location>
</feature>
<feature type="non-terminal residue" evidence="2">
    <location>
        <position position="1"/>
    </location>
</feature>
<feature type="region of interest" description="Disordered" evidence="1">
    <location>
        <begin position="1"/>
        <end position="32"/>
    </location>
</feature>
<protein>
    <submittedName>
        <fullName evidence="2">Uncharacterized protein</fullName>
    </submittedName>
</protein>
<dbReference type="Proteomes" id="UP000676336">
    <property type="component" value="Unassembled WGS sequence"/>
</dbReference>
<proteinExistence type="predicted"/>
<evidence type="ECO:0000313" key="2">
    <source>
        <dbReference type="EMBL" id="CAF4994972.1"/>
    </source>
</evidence>
<evidence type="ECO:0000313" key="3">
    <source>
        <dbReference type="Proteomes" id="UP000676336"/>
    </source>
</evidence>
<sequence>MNFSNDTYQTQSNQNSTADDEGNETAFFNLQS</sequence>
<name>A0A8S3D9B3_9BILA</name>
<gene>
    <name evidence="2" type="ORF">SMN809_LOCUS56495</name>
</gene>
<reference evidence="2" key="1">
    <citation type="submission" date="2021-02" db="EMBL/GenBank/DDBJ databases">
        <authorList>
            <person name="Nowell W R."/>
        </authorList>
    </citation>
    <scope>NUCLEOTIDE SEQUENCE</scope>
</reference>